<dbReference type="EMBL" id="VFPQ01000001">
    <property type="protein sequence ID" value="TQM73737.1"/>
    <property type="molecule type" value="Genomic_DNA"/>
</dbReference>
<sequence length="238" mass="24759">MAEFPPDVPPLELPEAGRLTAVDFMSLRLPVALVGYHTQTVDETLRRVATALSERDTRIAILEQQIAELRGTRLPARQEAYAGGARPPHTEHLPRPPQGEPTELHTPATAARDATRPLTPPEGADAVATPPTGEQAVRNGTARQEPTEDLPAAPDAPDEAAKDAAAQGEPKEDPAAEASAPQDAARQDPGERDAGEKDAGKPGAAGKASEEKGSGRPGAGKGAAKAAVADPLEGEEDW</sequence>
<feature type="compositionally biased region" description="Basic and acidic residues" evidence="1">
    <location>
        <begin position="185"/>
        <end position="200"/>
    </location>
</feature>
<gene>
    <name evidence="2" type="ORF">FHX40_0390</name>
</gene>
<accession>A0A543IT53</accession>
<keyword evidence="3" id="KW-1185">Reference proteome</keyword>
<name>A0A543IT53_9ACTN</name>
<evidence type="ECO:0000313" key="2">
    <source>
        <dbReference type="EMBL" id="TQM73737.1"/>
    </source>
</evidence>
<evidence type="ECO:0000256" key="1">
    <source>
        <dbReference type="SAM" id="MobiDB-lite"/>
    </source>
</evidence>
<proteinExistence type="predicted"/>
<protein>
    <recommendedName>
        <fullName evidence="4">DivIVA domain-containing protein</fullName>
    </recommendedName>
</protein>
<comment type="caution">
    <text evidence="2">The sequence shown here is derived from an EMBL/GenBank/DDBJ whole genome shotgun (WGS) entry which is preliminary data.</text>
</comment>
<reference evidence="2 3" key="1">
    <citation type="submission" date="2019-06" db="EMBL/GenBank/DDBJ databases">
        <title>Sequencing the genomes of 1000 actinobacteria strains.</title>
        <authorList>
            <person name="Klenk H.-P."/>
        </authorList>
    </citation>
    <scope>NUCLEOTIDE SEQUENCE [LARGE SCALE GENOMIC DNA]</scope>
    <source>
        <strain evidence="2 3">DSM 43186</strain>
    </source>
</reference>
<evidence type="ECO:0008006" key="4">
    <source>
        <dbReference type="Google" id="ProtNLM"/>
    </source>
</evidence>
<dbReference type="AlphaFoldDB" id="A0A543IT53"/>
<evidence type="ECO:0000313" key="3">
    <source>
        <dbReference type="Proteomes" id="UP000319213"/>
    </source>
</evidence>
<organism evidence="2 3">
    <name type="scientific">Thermopolyspora flexuosa</name>
    <dbReference type="NCBI Taxonomy" id="103836"/>
    <lineage>
        <taxon>Bacteria</taxon>
        <taxon>Bacillati</taxon>
        <taxon>Actinomycetota</taxon>
        <taxon>Actinomycetes</taxon>
        <taxon>Streptosporangiales</taxon>
        <taxon>Streptosporangiaceae</taxon>
        <taxon>Thermopolyspora</taxon>
    </lineage>
</organism>
<dbReference type="Proteomes" id="UP000319213">
    <property type="component" value="Unassembled WGS sequence"/>
</dbReference>
<feature type="region of interest" description="Disordered" evidence="1">
    <location>
        <begin position="80"/>
        <end position="238"/>
    </location>
</feature>